<comment type="caution">
    <text evidence="1">The sequence shown here is derived from an EMBL/GenBank/DDBJ whole genome shotgun (WGS) entry which is preliminary data.</text>
</comment>
<evidence type="ECO:0000313" key="2">
    <source>
        <dbReference type="Proteomes" id="UP000789920"/>
    </source>
</evidence>
<organism evidence="1 2">
    <name type="scientific">Racocetra persica</name>
    <dbReference type="NCBI Taxonomy" id="160502"/>
    <lineage>
        <taxon>Eukaryota</taxon>
        <taxon>Fungi</taxon>
        <taxon>Fungi incertae sedis</taxon>
        <taxon>Mucoromycota</taxon>
        <taxon>Glomeromycotina</taxon>
        <taxon>Glomeromycetes</taxon>
        <taxon>Diversisporales</taxon>
        <taxon>Gigasporaceae</taxon>
        <taxon>Racocetra</taxon>
    </lineage>
</organism>
<protein>
    <submittedName>
        <fullName evidence="1">16965_t:CDS:1</fullName>
    </submittedName>
</protein>
<gene>
    <name evidence="1" type="ORF">RPERSI_LOCUS6075</name>
</gene>
<accession>A0ACA9MQD9</accession>
<reference evidence="1" key="1">
    <citation type="submission" date="2021-06" db="EMBL/GenBank/DDBJ databases">
        <authorList>
            <person name="Kallberg Y."/>
            <person name="Tangrot J."/>
            <person name="Rosling A."/>
        </authorList>
    </citation>
    <scope>NUCLEOTIDE SEQUENCE</scope>
    <source>
        <strain evidence="1">MA461A</strain>
    </source>
</reference>
<keyword evidence="2" id="KW-1185">Reference proteome</keyword>
<dbReference type="Proteomes" id="UP000789920">
    <property type="component" value="Unassembled WGS sequence"/>
</dbReference>
<dbReference type="EMBL" id="CAJVQC010009490">
    <property type="protein sequence ID" value="CAG8605203.1"/>
    <property type="molecule type" value="Genomic_DNA"/>
</dbReference>
<evidence type="ECO:0000313" key="1">
    <source>
        <dbReference type="EMBL" id="CAG8605203.1"/>
    </source>
</evidence>
<sequence length="139" mass="16347">EHIRKERAKVSSQKGRDKLNAHYKILDDTLSNTSYATENPSKADILLNAALCIEKFREEKIDLHNKIDRVMTLKDKIETLLNEVKTLKDKREYFLNEVNINEVARLDCEIEIRDNELNSLNVRFNAELHNLRYQMGGFR</sequence>
<name>A0ACA9MQD9_9GLOM</name>
<proteinExistence type="predicted"/>
<feature type="non-terminal residue" evidence="1">
    <location>
        <position position="1"/>
    </location>
</feature>